<dbReference type="GO" id="GO:0006754">
    <property type="term" value="P:ATP biosynthetic process"/>
    <property type="evidence" value="ECO:0007669"/>
    <property type="project" value="UniProtKB-KW"/>
</dbReference>
<evidence type="ECO:0000256" key="9">
    <source>
        <dbReference type="ARBA" id="ARBA00023310"/>
    </source>
</evidence>
<dbReference type="EMBL" id="JAVIJP010000054">
    <property type="protein sequence ID" value="KAL3624224.1"/>
    <property type="molecule type" value="Genomic_DNA"/>
</dbReference>
<proteinExistence type="inferred from homology"/>
<evidence type="ECO:0000256" key="1">
    <source>
        <dbReference type="ARBA" id="ARBA00003456"/>
    </source>
</evidence>
<evidence type="ECO:0000256" key="2">
    <source>
        <dbReference type="ARBA" id="ARBA00004525"/>
    </source>
</evidence>
<dbReference type="GO" id="GO:1902600">
    <property type="term" value="P:proton transmembrane transport"/>
    <property type="evidence" value="ECO:0007669"/>
    <property type="project" value="UniProtKB-KW"/>
</dbReference>
<evidence type="ECO:0000313" key="13">
    <source>
        <dbReference type="EMBL" id="KAL3624224.1"/>
    </source>
</evidence>
<comment type="function">
    <text evidence="1">Produces ATP from ADP in the presence of a proton gradient across the membrane. The gamma chain is believed to be important in regulating ATPase activity and the flow of protons through the CF(0) complex.</text>
</comment>
<dbReference type="FunFam" id="1.10.287.80:FF:000003">
    <property type="entry name" value="ATP synthase gamma chain, chloroplastic"/>
    <property type="match status" value="1"/>
</dbReference>
<organism evidence="13 14">
    <name type="scientific">Castilleja foliolosa</name>
    <dbReference type="NCBI Taxonomy" id="1961234"/>
    <lineage>
        <taxon>Eukaryota</taxon>
        <taxon>Viridiplantae</taxon>
        <taxon>Streptophyta</taxon>
        <taxon>Embryophyta</taxon>
        <taxon>Tracheophyta</taxon>
        <taxon>Spermatophyta</taxon>
        <taxon>Magnoliopsida</taxon>
        <taxon>eudicotyledons</taxon>
        <taxon>Gunneridae</taxon>
        <taxon>Pentapetalae</taxon>
        <taxon>asterids</taxon>
        <taxon>lamiids</taxon>
        <taxon>Lamiales</taxon>
        <taxon>Orobanchaceae</taxon>
        <taxon>Pedicularideae</taxon>
        <taxon>Castillejinae</taxon>
        <taxon>Castilleja</taxon>
    </lineage>
</organism>
<keyword evidence="9" id="KW-0066">ATP synthesis</keyword>
<evidence type="ECO:0000256" key="7">
    <source>
        <dbReference type="ARBA" id="ARBA00023136"/>
    </source>
</evidence>
<evidence type="ECO:0000256" key="4">
    <source>
        <dbReference type="ARBA" id="ARBA00022448"/>
    </source>
</evidence>
<evidence type="ECO:0000313" key="14">
    <source>
        <dbReference type="Proteomes" id="UP001632038"/>
    </source>
</evidence>
<dbReference type="PANTHER" id="PTHR11693">
    <property type="entry name" value="ATP SYNTHASE GAMMA CHAIN"/>
    <property type="match status" value="1"/>
</dbReference>
<dbReference type="AlphaFoldDB" id="A0ABD3C3S3"/>
<evidence type="ECO:0000256" key="5">
    <source>
        <dbReference type="ARBA" id="ARBA00022781"/>
    </source>
</evidence>
<dbReference type="InterPro" id="IPR000131">
    <property type="entry name" value="ATP_synth_F1_gsu"/>
</dbReference>
<keyword evidence="4" id="KW-0813">Transport</keyword>
<dbReference type="Gene3D" id="1.10.287.80">
    <property type="entry name" value="ATP synthase, gamma subunit, helix hairpin domain"/>
    <property type="match status" value="1"/>
</dbReference>
<dbReference type="GO" id="GO:0045259">
    <property type="term" value="C:proton-transporting ATP synthase complex"/>
    <property type="evidence" value="ECO:0007669"/>
    <property type="project" value="UniProtKB-KW"/>
</dbReference>
<dbReference type="SUPFAM" id="SSF52943">
    <property type="entry name" value="ATP synthase (F1-ATPase), gamma subunit"/>
    <property type="match status" value="1"/>
</dbReference>
<evidence type="ECO:0000256" key="12">
    <source>
        <dbReference type="SAM" id="MobiDB-lite"/>
    </source>
</evidence>
<feature type="compositionally biased region" description="Low complexity" evidence="12">
    <location>
        <begin position="30"/>
        <end position="39"/>
    </location>
</feature>
<dbReference type="PANTHER" id="PTHR11693:SF41">
    <property type="entry name" value="ATP SYNTHASE GAMMA CHAIN, CHLOROPLASTIC"/>
    <property type="match status" value="1"/>
</dbReference>
<protein>
    <recommendedName>
        <fullName evidence="10">F-ATPase gamma subunit</fullName>
    </recommendedName>
</protein>
<dbReference type="Proteomes" id="UP001632038">
    <property type="component" value="Unassembled WGS sequence"/>
</dbReference>
<dbReference type="Pfam" id="PF00231">
    <property type="entry name" value="ATP-synt"/>
    <property type="match status" value="1"/>
</dbReference>
<evidence type="ECO:0000256" key="8">
    <source>
        <dbReference type="ARBA" id="ARBA00023196"/>
    </source>
</evidence>
<gene>
    <name evidence="13" type="ORF">CASFOL_033040</name>
</gene>
<comment type="caution">
    <text evidence="13">The sequence shown here is derived from an EMBL/GenBank/DDBJ whole genome shotgun (WGS) entry which is preliminary data.</text>
</comment>
<keyword evidence="14" id="KW-1185">Reference proteome</keyword>
<keyword evidence="6" id="KW-0406">Ion transport</keyword>
<dbReference type="GO" id="GO:0009535">
    <property type="term" value="C:chloroplast thylakoid membrane"/>
    <property type="evidence" value="ECO:0007669"/>
    <property type="project" value="UniProtKB-SubCell"/>
</dbReference>
<evidence type="ECO:0000256" key="6">
    <source>
        <dbReference type="ARBA" id="ARBA00023065"/>
    </source>
</evidence>
<evidence type="ECO:0000256" key="3">
    <source>
        <dbReference type="ARBA" id="ARBA00007681"/>
    </source>
</evidence>
<reference evidence="14" key="1">
    <citation type="journal article" date="2024" name="IScience">
        <title>Strigolactones Initiate the Formation of Haustorium-like Structures in Castilleja.</title>
        <authorList>
            <person name="Buerger M."/>
            <person name="Peterson D."/>
            <person name="Chory J."/>
        </authorList>
    </citation>
    <scope>NUCLEOTIDE SEQUENCE [LARGE SCALE GENOMIC DNA]</scope>
</reference>
<keyword evidence="7" id="KW-0472">Membrane</keyword>
<evidence type="ECO:0000256" key="10">
    <source>
        <dbReference type="ARBA" id="ARBA00031066"/>
    </source>
</evidence>
<sequence length="136" mass="15221">MICINLLPRIAPNHIDSISFKSQLNPFHIPNPSRSHPSQSPNPPSIQNGLRELRQRIETVKNTQKVTEATKLVAAAKVDRAQEAVVNGRPFAQTLAKVLLEINEQCQLDDVGGRKKGKASGRWLYIGEWKRSCDDE</sequence>
<comment type="similarity">
    <text evidence="3">Belongs to the ATPase gamma chain family.</text>
</comment>
<keyword evidence="8" id="KW-0139">CF(1)</keyword>
<comment type="subcellular location">
    <subcellularLocation>
        <location evidence="2">Plastid</location>
        <location evidence="2">Chloroplast thylakoid membrane</location>
        <topology evidence="2">Peripheral membrane protein</topology>
    </subcellularLocation>
</comment>
<evidence type="ECO:0000256" key="11">
    <source>
        <dbReference type="ARBA" id="ARBA00038805"/>
    </source>
</evidence>
<feature type="region of interest" description="Disordered" evidence="12">
    <location>
        <begin position="26"/>
        <end position="48"/>
    </location>
</feature>
<accession>A0ABD3C3S3</accession>
<dbReference type="InterPro" id="IPR035968">
    <property type="entry name" value="ATP_synth_F1_ATPase_gsu"/>
</dbReference>
<name>A0ABD3C3S3_9LAMI</name>
<keyword evidence="5" id="KW-0375">Hydrogen ion transport</keyword>
<comment type="subunit">
    <text evidence="11">F-type ATPases have 2 components, CF(1) - the catalytic core - and CF(0) - the membrane proton channel. CF(1) has five subunits: alpha(3), beta(3), gamma(1), delta(1), epsilon(1). CF(0) has four main subunits: a, b, b' and c.</text>
</comment>